<dbReference type="Proteomes" id="UP000032686">
    <property type="component" value="Segment"/>
</dbReference>
<protein>
    <submittedName>
        <fullName evidence="1">Uncharacterized protein</fullName>
    </submittedName>
</protein>
<organism evidence="1 2">
    <name type="scientific">Lactococcus phage WRP3</name>
    <dbReference type="NCBI Taxonomy" id="1560313"/>
    <lineage>
        <taxon>Viruses</taxon>
        <taxon>Duplodnaviria</taxon>
        <taxon>Heunggongvirae</taxon>
        <taxon>Uroviricota</taxon>
        <taxon>Caudoviricetes</taxon>
        <taxon>Audreyjarvisvirus</taxon>
        <taxon>Audreyjarvisvirus WRP3</taxon>
    </lineage>
</organism>
<evidence type="ECO:0000313" key="1">
    <source>
        <dbReference type="EMBL" id="AIX12537.1"/>
    </source>
</evidence>
<name>A0A0D3MSQ5_9CAUD</name>
<evidence type="ECO:0000313" key="2">
    <source>
        <dbReference type="Proteomes" id="UP000032686"/>
    </source>
</evidence>
<dbReference type="GeneID" id="24722300"/>
<reference evidence="1 2" key="1">
    <citation type="journal article" date="2015" name="Appl. Environ. Microbiol.">
        <title>Lactococcal 949 group phages recognize a carbohydrate receptor on the host cell surface.</title>
        <authorList>
            <person name="Mahony J."/>
            <person name="Randazzo W."/>
            <person name="Neve H."/>
            <person name="Settanni L."/>
            <person name="van Sinderen D."/>
        </authorList>
    </citation>
    <scope>NUCLEOTIDE SEQUENCE [LARGE SCALE GENOMIC DNA]</scope>
    <source>
        <strain evidence="1">WRP3</strain>
    </source>
</reference>
<dbReference type="KEGG" id="vg:24722300"/>
<sequence>MEKFFNDKNIILDIFEEMEKEKNKIIDDVLKNIYDDILTDSDILELSKYYPIILLDSYAKDRGRKFNALESEGLKDLIKFIYNDRVKTVLKMVINKIGFSFYTDLNVKNKNLLIKELKNFLKK</sequence>
<gene>
    <name evidence="1" type="ORF">WRP3_034</name>
</gene>
<keyword evidence="2" id="KW-1185">Reference proteome</keyword>
<accession>A0A0D3MSQ5</accession>
<proteinExistence type="predicted"/>
<dbReference type="RefSeq" id="YP_009147691.1">
    <property type="nucleotide sequence ID" value="NC_027341.1"/>
</dbReference>
<dbReference type="EMBL" id="KM677185">
    <property type="protein sequence ID" value="AIX12537.1"/>
    <property type="molecule type" value="Genomic_DNA"/>
</dbReference>
<dbReference type="OrthoDB" id="25485at10239"/>